<dbReference type="GO" id="GO:0005886">
    <property type="term" value="C:plasma membrane"/>
    <property type="evidence" value="ECO:0007669"/>
    <property type="project" value="TreeGrafter"/>
</dbReference>
<evidence type="ECO:0000256" key="5">
    <source>
        <dbReference type="PROSITE-ProRule" id="PRU00169"/>
    </source>
</evidence>
<comment type="catalytic activity">
    <reaction evidence="1">
        <text>ATP + protein L-histidine = ADP + protein N-phospho-L-histidine.</text>
        <dbReference type="EC" id="2.7.13.3"/>
    </reaction>
</comment>
<dbReference type="AlphaFoldDB" id="A0A4U0X2W1"/>
<accession>A0A4U0X2W1</accession>
<dbReference type="SUPFAM" id="SSF52172">
    <property type="entry name" value="CheY-like"/>
    <property type="match status" value="1"/>
</dbReference>
<dbReference type="InterPro" id="IPR036890">
    <property type="entry name" value="HATPase_C_sf"/>
</dbReference>
<dbReference type="InterPro" id="IPR011006">
    <property type="entry name" value="CheY-like_superfamily"/>
</dbReference>
<evidence type="ECO:0000256" key="6">
    <source>
        <dbReference type="SAM" id="MobiDB-lite"/>
    </source>
</evidence>
<dbReference type="SUPFAM" id="SSF55874">
    <property type="entry name" value="ATPase domain of HSP90 chaperone/DNA topoisomerase II/histidine kinase"/>
    <property type="match status" value="1"/>
</dbReference>
<feature type="domain" description="Response regulatory" evidence="7">
    <location>
        <begin position="577"/>
        <end position="701"/>
    </location>
</feature>
<dbReference type="EMBL" id="NAJN01000742">
    <property type="protein sequence ID" value="TKA69313.1"/>
    <property type="molecule type" value="Genomic_DNA"/>
</dbReference>
<dbReference type="CDD" id="cd17546">
    <property type="entry name" value="REC_hyHK_CKI1_RcsC-like"/>
    <property type="match status" value="1"/>
</dbReference>
<dbReference type="InterPro" id="IPR036097">
    <property type="entry name" value="HisK_dim/P_sf"/>
</dbReference>
<evidence type="ECO:0000256" key="1">
    <source>
        <dbReference type="ARBA" id="ARBA00000085"/>
    </source>
</evidence>
<dbReference type="Gene3D" id="3.40.50.2300">
    <property type="match status" value="1"/>
</dbReference>
<dbReference type="Proteomes" id="UP000308768">
    <property type="component" value="Unassembled WGS sequence"/>
</dbReference>
<evidence type="ECO:0000313" key="9">
    <source>
        <dbReference type="Proteomes" id="UP000308768"/>
    </source>
</evidence>
<keyword evidence="4" id="KW-0418">Kinase</keyword>
<name>A0A4U0X2W1_9PEZI</name>
<dbReference type="GO" id="GO:0009927">
    <property type="term" value="F:histidine phosphotransfer kinase activity"/>
    <property type="evidence" value="ECO:0007669"/>
    <property type="project" value="TreeGrafter"/>
</dbReference>
<dbReference type="FunFam" id="1.10.287.130:FF:000100">
    <property type="entry name" value="Sensor histidine kinase/response regulator"/>
    <property type="match status" value="1"/>
</dbReference>
<reference evidence="8 9" key="1">
    <citation type="submission" date="2017-03" db="EMBL/GenBank/DDBJ databases">
        <title>Genomes of endolithic fungi from Antarctica.</title>
        <authorList>
            <person name="Coleine C."/>
            <person name="Masonjones S."/>
            <person name="Stajich J.E."/>
        </authorList>
    </citation>
    <scope>NUCLEOTIDE SEQUENCE [LARGE SCALE GENOMIC DNA]</scope>
    <source>
        <strain evidence="8 9">CCFEE 5187</strain>
    </source>
</reference>
<dbReference type="GO" id="GO:0000155">
    <property type="term" value="F:phosphorelay sensor kinase activity"/>
    <property type="evidence" value="ECO:0007669"/>
    <property type="project" value="InterPro"/>
</dbReference>
<dbReference type="CDD" id="cd00082">
    <property type="entry name" value="HisKA"/>
    <property type="match status" value="1"/>
</dbReference>
<feature type="compositionally biased region" description="Low complexity" evidence="6">
    <location>
        <begin position="543"/>
        <end position="554"/>
    </location>
</feature>
<dbReference type="InterPro" id="IPR003594">
    <property type="entry name" value="HATPase_dom"/>
</dbReference>
<organism evidence="8 9">
    <name type="scientific">Cryomyces minteri</name>
    <dbReference type="NCBI Taxonomy" id="331657"/>
    <lineage>
        <taxon>Eukaryota</taxon>
        <taxon>Fungi</taxon>
        <taxon>Dikarya</taxon>
        <taxon>Ascomycota</taxon>
        <taxon>Pezizomycotina</taxon>
        <taxon>Dothideomycetes</taxon>
        <taxon>Dothideomycetes incertae sedis</taxon>
        <taxon>Cryomyces</taxon>
    </lineage>
</organism>
<feature type="compositionally biased region" description="Polar residues" evidence="6">
    <location>
        <begin position="363"/>
        <end position="372"/>
    </location>
</feature>
<dbReference type="InterPro" id="IPR003661">
    <property type="entry name" value="HisK_dim/P_dom"/>
</dbReference>
<proteinExistence type="predicted"/>
<dbReference type="SMART" id="SM00387">
    <property type="entry name" value="HATPase_c"/>
    <property type="match status" value="1"/>
</dbReference>
<feature type="region of interest" description="Disordered" evidence="6">
    <location>
        <begin position="352"/>
        <end position="376"/>
    </location>
</feature>
<dbReference type="SMART" id="SM00448">
    <property type="entry name" value="REC"/>
    <property type="match status" value="1"/>
</dbReference>
<evidence type="ECO:0000256" key="4">
    <source>
        <dbReference type="ARBA" id="ARBA00022777"/>
    </source>
</evidence>
<dbReference type="InterPro" id="IPR001789">
    <property type="entry name" value="Sig_transdc_resp-reg_receiver"/>
</dbReference>
<dbReference type="Pfam" id="PF00072">
    <property type="entry name" value="Response_reg"/>
    <property type="match status" value="1"/>
</dbReference>
<dbReference type="SUPFAM" id="SSF47384">
    <property type="entry name" value="Homodimeric domain of signal transducing histidine kinase"/>
    <property type="match status" value="1"/>
</dbReference>
<keyword evidence="9" id="KW-1185">Reference proteome</keyword>
<evidence type="ECO:0000313" key="8">
    <source>
        <dbReference type="EMBL" id="TKA69313.1"/>
    </source>
</evidence>
<evidence type="ECO:0000256" key="3">
    <source>
        <dbReference type="ARBA" id="ARBA00022679"/>
    </source>
</evidence>
<keyword evidence="3" id="KW-0808">Transferase</keyword>
<dbReference type="Gene3D" id="3.30.565.10">
    <property type="entry name" value="Histidine kinase-like ATPase, C-terminal domain"/>
    <property type="match status" value="1"/>
</dbReference>
<dbReference type="PANTHER" id="PTHR43047:SF2">
    <property type="entry name" value="HISTIDINE KINASE M7"/>
    <property type="match status" value="1"/>
</dbReference>
<dbReference type="PANTHER" id="PTHR43047">
    <property type="entry name" value="TWO-COMPONENT HISTIDINE PROTEIN KINASE"/>
    <property type="match status" value="1"/>
</dbReference>
<dbReference type="Pfam" id="PF02518">
    <property type="entry name" value="HATPase_c"/>
    <property type="match status" value="1"/>
</dbReference>
<keyword evidence="5" id="KW-0597">Phosphoprotein</keyword>
<dbReference type="OrthoDB" id="60033at2759"/>
<dbReference type="STRING" id="331657.A0A4U0X2W1"/>
<comment type="caution">
    <text evidence="8">The sequence shown here is derived from an EMBL/GenBank/DDBJ whole genome shotgun (WGS) entry which is preliminary data.</text>
</comment>
<feature type="modified residue" description="4-aspartylphosphate" evidence="5">
    <location>
        <position position="632"/>
    </location>
</feature>
<evidence type="ECO:0000256" key="2">
    <source>
        <dbReference type="ARBA" id="ARBA00012438"/>
    </source>
</evidence>
<evidence type="ECO:0000259" key="7">
    <source>
        <dbReference type="PROSITE" id="PS50110"/>
    </source>
</evidence>
<gene>
    <name evidence="8" type="ORF">B0A49_09447</name>
</gene>
<feature type="region of interest" description="Disordered" evidence="6">
    <location>
        <begin position="538"/>
        <end position="564"/>
    </location>
</feature>
<dbReference type="PROSITE" id="PS50110">
    <property type="entry name" value="RESPONSE_REGULATORY"/>
    <property type="match status" value="1"/>
</dbReference>
<protein>
    <recommendedName>
        <fullName evidence="2">histidine kinase</fullName>
        <ecNumber evidence="2">2.7.13.3</ecNumber>
    </recommendedName>
</protein>
<dbReference type="Gene3D" id="1.10.287.130">
    <property type="match status" value="1"/>
</dbReference>
<dbReference type="EC" id="2.7.13.3" evidence="2"/>
<sequence>MDPGGPGEEDGSPVMIERESLCLARPEPGYVAHAGGDGFREELGRLYSATESNALEALVKLKERLRKAKREEFLPMVTEGMATIVDGQCAFISKRILVDEQNTAVEMPPIGETGSCLMAAAFYYNDDRGTAESLKNFKYHAYGCPCAYMRHDKIFIIPERLNDFIVNNPNKMKIPGEQYLGVPLFAEGKCFAHFGVMWSPEGAKRRKLSWALIEMLFHSLEDMILQRLLEGESFARPAMPSRQASRVIPHEAVTAAQSLKPYARSLSHELRTPMQGVVGMLDVMYATVQEAAEGQNNKQVREVFQTLKENIEVVQDSSRRAVEAADNVVHAYDMNMGVPEVSPSTIDMETGEAGEDLEPDVSGSRTAIQNTGRNEKHVDRDAHVFRMEEDNEGIFGFGTERVVAPGLRHTALRDLLQYVVNESLKVGGRPESAIAQETEGGEIIEVRNKSPSGDAKAKIIDWSVDPSVPESILVDEKDLAKLISCVFLNAIKFTDQGRITLRARLSRKGRYIIINVKDTGPGIPAAFLPNLFKPFSREDDSLTHSSSRRTSLSGHSRRTTRTSVDFDRNLSKKHPLTFLVAEDNMINRKLLVSMLGKFGYKTIHEAYDGVEAVRQMAIERAKGQEIDVVLMDLWMPFMDGYEATERILSMDTNGNRKPTVLAVTADVTDGALEKAAEVGMKGFMTKPYKLLDLERLILEYCATKEMEDARLEISL</sequence>